<keyword evidence="3" id="KW-0687">Ribonucleoprotein</keyword>
<dbReference type="InterPro" id="IPR035987">
    <property type="entry name" value="Ribosomal_uS8_sf"/>
</dbReference>
<evidence type="ECO:0000256" key="1">
    <source>
        <dbReference type="ARBA" id="ARBA00006471"/>
    </source>
</evidence>
<organism evidence="4 5">
    <name type="scientific">Symbiodinium microadriaticum</name>
    <name type="common">Dinoflagellate</name>
    <name type="synonym">Zooxanthella microadriatica</name>
    <dbReference type="NCBI Taxonomy" id="2951"/>
    <lineage>
        <taxon>Eukaryota</taxon>
        <taxon>Sar</taxon>
        <taxon>Alveolata</taxon>
        <taxon>Dinophyceae</taxon>
        <taxon>Suessiales</taxon>
        <taxon>Symbiodiniaceae</taxon>
        <taxon>Symbiodinium</taxon>
    </lineage>
</organism>
<dbReference type="OrthoDB" id="10250260at2759"/>
<comment type="similarity">
    <text evidence="1">Belongs to the universal ribosomal protein uS8 family.</text>
</comment>
<dbReference type="PANTHER" id="PTHR11758">
    <property type="entry name" value="40S RIBOSOMAL PROTEIN S15A"/>
    <property type="match status" value="1"/>
</dbReference>
<dbReference type="GO" id="GO:0003735">
    <property type="term" value="F:structural constituent of ribosome"/>
    <property type="evidence" value="ECO:0007669"/>
    <property type="project" value="InterPro"/>
</dbReference>
<reference evidence="4 5" key="1">
    <citation type="submission" date="2016-02" db="EMBL/GenBank/DDBJ databases">
        <title>Genome analysis of coral dinoflagellate symbionts highlights evolutionary adaptations to a symbiotic lifestyle.</title>
        <authorList>
            <person name="Aranda M."/>
            <person name="Li Y."/>
            <person name="Liew Y.J."/>
            <person name="Baumgarten S."/>
            <person name="Simakov O."/>
            <person name="Wilson M."/>
            <person name="Piel J."/>
            <person name="Ashoor H."/>
            <person name="Bougouffa S."/>
            <person name="Bajic V.B."/>
            <person name="Ryu T."/>
            <person name="Ravasi T."/>
            <person name="Bayer T."/>
            <person name="Micklem G."/>
            <person name="Kim H."/>
            <person name="Bhak J."/>
            <person name="Lajeunesse T.C."/>
            <person name="Voolstra C.R."/>
        </authorList>
    </citation>
    <scope>NUCLEOTIDE SEQUENCE [LARGE SCALE GENOMIC DNA]</scope>
    <source>
        <strain evidence="4 5">CCMP2467</strain>
    </source>
</reference>
<dbReference type="EMBL" id="LSRX01000059">
    <property type="protein sequence ID" value="OLQ11398.1"/>
    <property type="molecule type" value="Genomic_DNA"/>
</dbReference>
<name>A0A1Q9EVD0_SYMMI</name>
<gene>
    <name evidence="4" type="primary">RPS15AD</name>
    <name evidence="4" type="ORF">AK812_SmicGene4755</name>
</gene>
<evidence type="ECO:0000256" key="2">
    <source>
        <dbReference type="ARBA" id="ARBA00022980"/>
    </source>
</evidence>
<comment type="caution">
    <text evidence="4">The sequence shown here is derived from an EMBL/GenBank/DDBJ whole genome shotgun (WGS) entry which is preliminary data.</text>
</comment>
<dbReference type="InterPro" id="IPR000630">
    <property type="entry name" value="Ribosomal_uS8"/>
</dbReference>
<dbReference type="GO" id="GO:0006412">
    <property type="term" value="P:translation"/>
    <property type="evidence" value="ECO:0007669"/>
    <property type="project" value="InterPro"/>
</dbReference>
<evidence type="ECO:0000313" key="4">
    <source>
        <dbReference type="EMBL" id="OLQ11398.1"/>
    </source>
</evidence>
<keyword evidence="5" id="KW-1185">Reference proteome</keyword>
<evidence type="ECO:0000313" key="5">
    <source>
        <dbReference type="Proteomes" id="UP000186817"/>
    </source>
</evidence>
<dbReference type="GO" id="GO:1990904">
    <property type="term" value="C:ribonucleoprotein complex"/>
    <property type="evidence" value="ECO:0007669"/>
    <property type="project" value="UniProtKB-KW"/>
</dbReference>
<accession>A0A1Q9EVD0</accession>
<dbReference type="SUPFAM" id="SSF56047">
    <property type="entry name" value="Ribosomal protein S8"/>
    <property type="match status" value="1"/>
</dbReference>
<dbReference type="Proteomes" id="UP000186817">
    <property type="component" value="Unassembled WGS sequence"/>
</dbReference>
<dbReference type="GO" id="GO:0005840">
    <property type="term" value="C:ribosome"/>
    <property type="evidence" value="ECO:0007669"/>
    <property type="project" value="UniProtKB-KW"/>
</dbReference>
<sequence>MTIMVLRMMMKIEVMMKKKMVLIMKGMMMMIMEMMIVPMLALQTTALKILMETMPMFGTLVKGAETQVRIILRVASALEPLEALGPVRAIQIAAPEHFTLVVREPAVLNLDGLPTPEIGYSAPMEVDIAPQTLGHPCKTCSPSWFHLFFLEKLIRVDLVSNAGAAPPQVPAGSYRIEFVAAWHSLGHERSNFGAVCKVSEWSYDTRPRPGWVLNNFLIEFDFDDTPTIQNQAAEGQSEEQQGGLNNIVNAEKRGKRQVLIRPSSKAPRGFPGYIGDLEIIDDHRAGKVVVELIGRLNKCGVISPRFDALQREFVIRSLQQLRGGAAELSTMLNFLTPPQLHDSDSSAISSCTDAKMGSHGVEGLHETTTYGIMDHEEVVVA</sequence>
<keyword evidence="2 4" id="KW-0689">Ribosomal protein</keyword>
<dbReference type="AlphaFoldDB" id="A0A1Q9EVD0"/>
<evidence type="ECO:0000256" key="3">
    <source>
        <dbReference type="ARBA" id="ARBA00023274"/>
    </source>
</evidence>
<proteinExistence type="inferred from homology"/>
<protein>
    <submittedName>
        <fullName evidence="4">40S ribosomal protein S15a-4</fullName>
    </submittedName>
</protein>
<dbReference type="Gene3D" id="3.30.1370.30">
    <property type="match status" value="1"/>
</dbReference>